<dbReference type="EMBL" id="BNAW01000084">
    <property type="protein sequence ID" value="GHG50135.1"/>
    <property type="molecule type" value="Genomic_DNA"/>
</dbReference>
<gene>
    <name evidence="5" type="ORF">GCM10017567_86140</name>
</gene>
<comment type="caution">
    <text evidence="5">The sequence shown here is derived from an EMBL/GenBank/DDBJ whole genome shotgun (WGS) entry which is preliminary data.</text>
</comment>
<evidence type="ECO:0000256" key="2">
    <source>
        <dbReference type="ARBA" id="ARBA00023002"/>
    </source>
</evidence>
<sequence length="252" mass="26971">MAPDAVRSAGIKQLAEYSDVEVCSGHVREVGGRQGRFSVEFDDGRTVDARRVVLATGVKEDLPDIPGVAERWGRGVMGCPYCHAWEMRDQSLAVLATGGGADAMFAAQLTQWSTKITLCTNGTSDIDDEDVLRKRGVSVRTERVCRLEGRDGAVEQVVFQDGPPLRCAGVFLHATTRQASALPEQLGCVMLDDDSVRVDDAGKTSVPGIYAVGDLARRESSPSGMTFVVSAAAMGFVAATTINQELFLESLD</sequence>
<dbReference type="Pfam" id="PF07992">
    <property type="entry name" value="Pyr_redox_2"/>
    <property type="match status" value="1"/>
</dbReference>
<keyword evidence="1" id="KW-0285">Flavoprotein</keyword>
<dbReference type="InterPro" id="IPR036188">
    <property type="entry name" value="FAD/NAD-bd_sf"/>
</dbReference>
<dbReference type="InterPro" id="IPR050097">
    <property type="entry name" value="Ferredoxin-NADP_redctase_2"/>
</dbReference>
<protein>
    <submittedName>
        <fullName evidence="5">Pyridine nucleotide-disulfide oxidoreductase</fullName>
    </submittedName>
</protein>
<accession>A0ABQ3L0T7</accession>
<organism evidence="5 6">
    <name type="scientific">Amycolatopsis bullii</name>
    <dbReference type="NCBI Taxonomy" id="941987"/>
    <lineage>
        <taxon>Bacteria</taxon>
        <taxon>Bacillati</taxon>
        <taxon>Actinomycetota</taxon>
        <taxon>Actinomycetes</taxon>
        <taxon>Pseudonocardiales</taxon>
        <taxon>Pseudonocardiaceae</taxon>
        <taxon>Amycolatopsis</taxon>
    </lineage>
</organism>
<reference evidence="6" key="1">
    <citation type="journal article" date="2019" name="Int. J. Syst. Evol. Microbiol.">
        <title>The Global Catalogue of Microorganisms (GCM) 10K type strain sequencing project: providing services to taxonomists for standard genome sequencing and annotation.</title>
        <authorList>
            <consortium name="The Broad Institute Genomics Platform"/>
            <consortium name="The Broad Institute Genome Sequencing Center for Infectious Disease"/>
            <person name="Wu L."/>
            <person name="Ma J."/>
        </authorList>
    </citation>
    <scope>NUCLEOTIDE SEQUENCE [LARGE SCALE GENOMIC DNA]</scope>
    <source>
        <strain evidence="6">CGMCC 4.7680</strain>
    </source>
</reference>
<comment type="catalytic activity">
    <reaction evidence="3">
        <text>[thioredoxin]-dithiol + NADP(+) = [thioredoxin]-disulfide + NADPH + H(+)</text>
        <dbReference type="Rhea" id="RHEA:20345"/>
        <dbReference type="Rhea" id="RHEA-COMP:10698"/>
        <dbReference type="Rhea" id="RHEA-COMP:10700"/>
        <dbReference type="ChEBI" id="CHEBI:15378"/>
        <dbReference type="ChEBI" id="CHEBI:29950"/>
        <dbReference type="ChEBI" id="CHEBI:50058"/>
        <dbReference type="ChEBI" id="CHEBI:57783"/>
        <dbReference type="ChEBI" id="CHEBI:58349"/>
        <dbReference type="EC" id="1.8.1.9"/>
    </reaction>
</comment>
<evidence type="ECO:0000313" key="6">
    <source>
        <dbReference type="Proteomes" id="UP000649955"/>
    </source>
</evidence>
<keyword evidence="2" id="KW-0560">Oxidoreductase</keyword>
<dbReference type="PANTHER" id="PTHR48105">
    <property type="entry name" value="THIOREDOXIN REDUCTASE 1-RELATED-RELATED"/>
    <property type="match status" value="1"/>
</dbReference>
<name>A0ABQ3L0T7_9PSEU</name>
<dbReference type="InterPro" id="IPR023753">
    <property type="entry name" value="FAD/NAD-binding_dom"/>
</dbReference>
<feature type="domain" description="FAD/NAD(P)-binding" evidence="4">
    <location>
        <begin position="19"/>
        <end position="235"/>
    </location>
</feature>
<evidence type="ECO:0000256" key="3">
    <source>
        <dbReference type="ARBA" id="ARBA00048132"/>
    </source>
</evidence>
<keyword evidence="6" id="KW-1185">Reference proteome</keyword>
<dbReference type="Gene3D" id="3.50.50.60">
    <property type="entry name" value="FAD/NAD(P)-binding domain"/>
    <property type="match status" value="2"/>
</dbReference>
<evidence type="ECO:0000256" key="1">
    <source>
        <dbReference type="ARBA" id="ARBA00022630"/>
    </source>
</evidence>
<evidence type="ECO:0000313" key="5">
    <source>
        <dbReference type="EMBL" id="GHG50135.1"/>
    </source>
</evidence>
<proteinExistence type="predicted"/>
<dbReference type="SUPFAM" id="SSF51905">
    <property type="entry name" value="FAD/NAD(P)-binding domain"/>
    <property type="match status" value="1"/>
</dbReference>
<evidence type="ECO:0000259" key="4">
    <source>
        <dbReference type="Pfam" id="PF07992"/>
    </source>
</evidence>
<dbReference type="PRINTS" id="PR00368">
    <property type="entry name" value="FADPNR"/>
</dbReference>
<dbReference type="Proteomes" id="UP000649955">
    <property type="component" value="Unassembled WGS sequence"/>
</dbReference>